<dbReference type="PANTHER" id="PTHR34203:SF15">
    <property type="entry name" value="SLL1173 PROTEIN"/>
    <property type="match status" value="1"/>
</dbReference>
<dbReference type="InterPro" id="IPR006342">
    <property type="entry name" value="FkbM_mtfrase"/>
</dbReference>
<dbReference type="InterPro" id="IPR056743">
    <property type="entry name" value="TRM5-TYW2-like_MTfase"/>
</dbReference>
<proteinExistence type="predicted"/>
<dbReference type="PANTHER" id="PTHR34203">
    <property type="entry name" value="METHYLTRANSFERASE, FKBM FAMILY PROTEIN"/>
    <property type="match status" value="1"/>
</dbReference>
<dbReference type="Gene3D" id="3.40.50.150">
    <property type="entry name" value="Vaccinia Virus protein VP39"/>
    <property type="match status" value="1"/>
</dbReference>
<dbReference type="AlphaFoldDB" id="X0XSR2"/>
<comment type="caution">
    <text evidence="4">The sequence shown here is derived from an EMBL/GenBank/DDBJ whole genome shotgun (WGS) entry which is preliminary data.</text>
</comment>
<evidence type="ECO:0000259" key="3">
    <source>
        <dbReference type="Pfam" id="PF02475"/>
    </source>
</evidence>
<dbReference type="Pfam" id="PF02475">
    <property type="entry name" value="TRM5-TYW2_MTfase"/>
    <property type="match status" value="1"/>
</dbReference>
<keyword evidence="1" id="KW-0808">Transferase</keyword>
<evidence type="ECO:0000256" key="1">
    <source>
        <dbReference type="ARBA" id="ARBA00022679"/>
    </source>
</evidence>
<dbReference type="EMBL" id="BARS01044771">
    <property type="protein sequence ID" value="GAG39683.1"/>
    <property type="molecule type" value="Genomic_DNA"/>
</dbReference>
<evidence type="ECO:0000256" key="2">
    <source>
        <dbReference type="ARBA" id="ARBA00022691"/>
    </source>
</evidence>
<dbReference type="InterPro" id="IPR029063">
    <property type="entry name" value="SAM-dependent_MTases_sf"/>
</dbReference>
<keyword evidence="2" id="KW-0949">S-adenosyl-L-methionine</keyword>
<dbReference type="SUPFAM" id="SSF53335">
    <property type="entry name" value="S-adenosyl-L-methionine-dependent methyltransferases"/>
    <property type="match status" value="1"/>
</dbReference>
<organism evidence="4">
    <name type="scientific">marine sediment metagenome</name>
    <dbReference type="NCBI Taxonomy" id="412755"/>
    <lineage>
        <taxon>unclassified sequences</taxon>
        <taxon>metagenomes</taxon>
        <taxon>ecological metagenomes</taxon>
    </lineage>
</organism>
<dbReference type="GO" id="GO:0016740">
    <property type="term" value="F:transferase activity"/>
    <property type="evidence" value="ECO:0007669"/>
    <property type="project" value="UniProtKB-KW"/>
</dbReference>
<gene>
    <name evidence="4" type="ORF">S01H1_67580</name>
</gene>
<reference evidence="4" key="1">
    <citation type="journal article" date="2014" name="Front. Microbiol.">
        <title>High frequency of phylogenetically diverse reductive dehalogenase-homologous genes in deep subseafloor sedimentary metagenomes.</title>
        <authorList>
            <person name="Kawai M."/>
            <person name="Futagami T."/>
            <person name="Toyoda A."/>
            <person name="Takaki Y."/>
            <person name="Nishi S."/>
            <person name="Hori S."/>
            <person name="Arai W."/>
            <person name="Tsubouchi T."/>
            <person name="Morono Y."/>
            <person name="Uchiyama I."/>
            <person name="Ito T."/>
            <person name="Fujiyama A."/>
            <person name="Inagaki F."/>
            <person name="Takami H."/>
        </authorList>
    </citation>
    <scope>NUCLEOTIDE SEQUENCE</scope>
    <source>
        <strain evidence="4">Expedition CK06-06</strain>
    </source>
</reference>
<name>X0XSR2_9ZZZZ</name>
<dbReference type="NCBIfam" id="TIGR01444">
    <property type="entry name" value="fkbM_fam"/>
    <property type="match status" value="1"/>
</dbReference>
<feature type="domain" description="TRM5/TYW2-like methyltransferase" evidence="3">
    <location>
        <begin position="59"/>
        <end position="131"/>
    </location>
</feature>
<sequence length="162" mass="18634">MKFFSKALFAIFSIPVIEKFITHLIGLIEFKKDLCIHVRGFRIYSNTLDRILASLMWKYSSLEDYETRLLRKTLREGMTIIDIGANIGYYTLLMGKLVGKDGTVYAFEPEKNNYRLLEKNILINKIPNIIPTQKAAANGEGTVRLFISKGHRGDHRIYVSDD</sequence>
<accession>X0XSR2</accession>
<dbReference type="InterPro" id="IPR052514">
    <property type="entry name" value="SAM-dependent_MTase"/>
</dbReference>
<evidence type="ECO:0000313" key="4">
    <source>
        <dbReference type="EMBL" id="GAG39683.1"/>
    </source>
</evidence>
<protein>
    <recommendedName>
        <fullName evidence="3">TRM5/TYW2-like methyltransferase domain-containing protein</fullName>
    </recommendedName>
</protein>
<feature type="non-terminal residue" evidence="4">
    <location>
        <position position="162"/>
    </location>
</feature>